<feature type="region of interest" description="Disordered" evidence="8">
    <location>
        <begin position="53"/>
        <end position="136"/>
    </location>
</feature>
<dbReference type="Gene3D" id="2.60.40.10">
    <property type="entry name" value="Immunoglobulins"/>
    <property type="match status" value="1"/>
</dbReference>
<feature type="transmembrane region" description="Helical" evidence="9">
    <location>
        <begin position="700"/>
        <end position="722"/>
    </location>
</feature>
<dbReference type="PROSITE" id="PS50011">
    <property type="entry name" value="PROTEIN_KINASE_DOM"/>
    <property type="match status" value="1"/>
</dbReference>
<dbReference type="Gene3D" id="3.30.200.20">
    <property type="entry name" value="Phosphorylase Kinase, domain 1"/>
    <property type="match status" value="1"/>
</dbReference>
<dbReference type="GO" id="GO:0043235">
    <property type="term" value="C:receptor complex"/>
    <property type="evidence" value="ECO:0007669"/>
    <property type="project" value="TreeGrafter"/>
</dbReference>
<evidence type="ECO:0000313" key="13">
    <source>
        <dbReference type="Proteomes" id="UP000094527"/>
    </source>
</evidence>
<feature type="binding site" evidence="7">
    <location>
        <position position="812"/>
    </location>
    <ligand>
        <name>ATP</name>
        <dbReference type="ChEBI" id="CHEBI:30616"/>
    </ligand>
</feature>
<keyword evidence="2 9" id="KW-0812">Transmembrane</keyword>
<dbReference type="GO" id="GO:0005886">
    <property type="term" value="C:plasma membrane"/>
    <property type="evidence" value="ECO:0007669"/>
    <property type="project" value="TreeGrafter"/>
</dbReference>
<dbReference type="EMBL" id="LJIJ01000063">
    <property type="protein sequence ID" value="ODN03810.1"/>
    <property type="molecule type" value="Genomic_DNA"/>
</dbReference>
<dbReference type="PANTHER" id="PTHR24416">
    <property type="entry name" value="TYROSINE-PROTEIN KINASE RECEPTOR"/>
    <property type="match status" value="1"/>
</dbReference>
<dbReference type="SMART" id="SM00408">
    <property type="entry name" value="IGc2"/>
    <property type="match status" value="1"/>
</dbReference>
<feature type="compositionally biased region" description="Polar residues" evidence="8">
    <location>
        <begin position="77"/>
        <end position="120"/>
    </location>
</feature>
<organism evidence="12 13">
    <name type="scientific">Orchesella cincta</name>
    <name type="common">Springtail</name>
    <name type="synonym">Podura cincta</name>
    <dbReference type="NCBI Taxonomy" id="48709"/>
    <lineage>
        <taxon>Eukaryota</taxon>
        <taxon>Metazoa</taxon>
        <taxon>Ecdysozoa</taxon>
        <taxon>Arthropoda</taxon>
        <taxon>Hexapoda</taxon>
        <taxon>Collembola</taxon>
        <taxon>Entomobryomorpha</taxon>
        <taxon>Entomobryoidea</taxon>
        <taxon>Orchesellidae</taxon>
        <taxon>Orchesellinae</taxon>
        <taxon>Orchesella</taxon>
    </lineage>
</organism>
<dbReference type="InterPro" id="IPR001245">
    <property type="entry name" value="Ser-Thr/Tyr_kinase_cat_dom"/>
</dbReference>
<dbReference type="GO" id="GO:0007169">
    <property type="term" value="P:cell surface receptor protein tyrosine kinase signaling pathway"/>
    <property type="evidence" value="ECO:0007669"/>
    <property type="project" value="TreeGrafter"/>
</dbReference>
<evidence type="ECO:0000259" key="10">
    <source>
        <dbReference type="PROSITE" id="PS50011"/>
    </source>
</evidence>
<reference evidence="12 13" key="1">
    <citation type="journal article" date="2016" name="Genome Biol. Evol.">
        <title>Gene Family Evolution Reflects Adaptation to Soil Environmental Stressors in the Genome of the Collembolan Orchesella cincta.</title>
        <authorList>
            <person name="Faddeeva-Vakhrusheva A."/>
            <person name="Derks M.F."/>
            <person name="Anvar S.Y."/>
            <person name="Agamennone V."/>
            <person name="Suring W."/>
            <person name="Smit S."/>
            <person name="van Straalen N.M."/>
            <person name="Roelofs D."/>
        </authorList>
    </citation>
    <scope>NUCLEOTIDE SEQUENCE [LARGE SCALE GENOMIC DNA]</scope>
    <source>
        <tissue evidence="12">Mixed pool</tissue>
    </source>
</reference>
<dbReference type="InterPro" id="IPR003598">
    <property type="entry name" value="Ig_sub2"/>
</dbReference>
<dbReference type="InterPro" id="IPR017441">
    <property type="entry name" value="Protein_kinase_ATP_BS"/>
</dbReference>
<feature type="compositionally biased region" description="Low complexity" evidence="8">
    <location>
        <begin position="65"/>
        <end position="76"/>
    </location>
</feature>
<keyword evidence="12" id="KW-0675">Receptor</keyword>
<evidence type="ECO:0000256" key="9">
    <source>
        <dbReference type="SAM" id="Phobius"/>
    </source>
</evidence>
<dbReference type="SUPFAM" id="SSF48726">
    <property type="entry name" value="Immunoglobulin"/>
    <property type="match status" value="1"/>
</dbReference>
<dbReference type="CDD" id="cd00096">
    <property type="entry name" value="Ig"/>
    <property type="match status" value="1"/>
</dbReference>
<evidence type="ECO:0000256" key="2">
    <source>
        <dbReference type="ARBA" id="ARBA00022692"/>
    </source>
</evidence>
<feature type="domain" description="Protein kinase" evidence="10">
    <location>
        <begin position="781"/>
        <end position="944"/>
    </location>
</feature>
<dbReference type="Pfam" id="PF07714">
    <property type="entry name" value="PK_Tyr_Ser-Thr"/>
    <property type="match status" value="1"/>
</dbReference>
<keyword evidence="6" id="KW-0325">Glycoprotein</keyword>
<feature type="compositionally biased region" description="Polar residues" evidence="8">
    <location>
        <begin position="53"/>
        <end position="63"/>
    </location>
</feature>
<evidence type="ECO:0000256" key="1">
    <source>
        <dbReference type="ARBA" id="ARBA00004167"/>
    </source>
</evidence>
<dbReference type="Proteomes" id="UP000094527">
    <property type="component" value="Unassembled WGS sequence"/>
</dbReference>
<comment type="caution">
    <text evidence="12">The sequence shown here is derived from an EMBL/GenBank/DDBJ whole genome shotgun (WGS) entry which is preliminary data.</text>
</comment>
<evidence type="ECO:0000256" key="5">
    <source>
        <dbReference type="ARBA" id="ARBA00023157"/>
    </source>
</evidence>
<evidence type="ECO:0000259" key="11">
    <source>
        <dbReference type="PROSITE" id="PS50835"/>
    </source>
</evidence>
<dbReference type="PROSITE" id="PS50835">
    <property type="entry name" value="IG_LIKE"/>
    <property type="match status" value="1"/>
</dbReference>
<evidence type="ECO:0000313" key="12">
    <source>
        <dbReference type="EMBL" id="ODN03810.1"/>
    </source>
</evidence>
<feature type="compositionally biased region" description="Low complexity" evidence="8">
    <location>
        <begin position="126"/>
        <end position="136"/>
    </location>
</feature>
<comment type="subcellular location">
    <subcellularLocation>
        <location evidence="1">Membrane</location>
        <topology evidence="1">Single-pass membrane protein</topology>
    </subcellularLocation>
</comment>
<feature type="domain" description="Ig-like" evidence="11">
    <location>
        <begin position="568"/>
        <end position="674"/>
    </location>
</feature>
<dbReference type="PANTHER" id="PTHR24416:SF600">
    <property type="entry name" value="PDGF- AND VEGF-RECEPTOR RELATED, ISOFORM J"/>
    <property type="match status" value="1"/>
</dbReference>
<dbReference type="InterPro" id="IPR007110">
    <property type="entry name" value="Ig-like_dom"/>
</dbReference>
<dbReference type="InterPro" id="IPR036179">
    <property type="entry name" value="Ig-like_dom_sf"/>
</dbReference>
<evidence type="ECO:0000256" key="6">
    <source>
        <dbReference type="ARBA" id="ARBA00023180"/>
    </source>
</evidence>
<evidence type="ECO:0000256" key="3">
    <source>
        <dbReference type="ARBA" id="ARBA00022989"/>
    </source>
</evidence>
<accession>A0A1D2NEW5</accession>
<evidence type="ECO:0000256" key="7">
    <source>
        <dbReference type="PROSITE-ProRule" id="PRU10141"/>
    </source>
</evidence>
<dbReference type="GO" id="GO:0005524">
    <property type="term" value="F:ATP binding"/>
    <property type="evidence" value="ECO:0007669"/>
    <property type="project" value="UniProtKB-UniRule"/>
</dbReference>
<dbReference type="OrthoDB" id="6077854at2759"/>
<dbReference type="GO" id="GO:0004714">
    <property type="term" value="F:transmembrane receptor protein tyrosine kinase activity"/>
    <property type="evidence" value="ECO:0007669"/>
    <property type="project" value="UniProtKB-ARBA"/>
</dbReference>
<name>A0A1D2NEW5_ORCCI</name>
<keyword evidence="4 9" id="KW-0472">Membrane</keyword>
<dbReference type="InterPro" id="IPR011009">
    <property type="entry name" value="Kinase-like_dom_sf"/>
</dbReference>
<evidence type="ECO:0000256" key="8">
    <source>
        <dbReference type="SAM" id="MobiDB-lite"/>
    </source>
</evidence>
<dbReference type="PROSITE" id="PS00107">
    <property type="entry name" value="PROTEIN_KINASE_ATP"/>
    <property type="match status" value="1"/>
</dbReference>
<keyword evidence="13" id="KW-1185">Reference proteome</keyword>
<keyword evidence="7" id="KW-0547">Nucleotide-binding</keyword>
<protein>
    <submittedName>
        <fullName evidence="12">Platelet-derived growth factor receptor beta</fullName>
    </submittedName>
</protein>
<dbReference type="AlphaFoldDB" id="A0A1D2NEW5"/>
<gene>
    <name evidence="12" type="ORF">Ocin01_02869</name>
</gene>
<sequence length="944" mass="107373">MAGFMQLQRRKEIWILLQILQIYWIIRNTGAQRITPSNSGVSPGVLTTTSAYPRQSTTESSGYWGTVTSSSGVQTTRKPNGNIQNGAHTNPSNLQTERSTTTTKRPLIPSQLQSTTSRSSILPHYTPTTRRSTSTSDFWATSTTESFWTTTRRHQYTTERYYESQRPTINFTVTDSKNNIYFPKWNAERNEAVLYGANSLREFTLEFMCNASYPIEWLSQRPFGTKEWDTDEIRHFEPGNRNKIGIILKLKKYEKLESLPNTMEFSCSDVREVGRDTLQTSIKITKGINSTLRFVVSRDFSQWPTVNGLPSKYSEPRGSNTGCSVQLKWLSQEERFSCSMEAPANITFDYLERNCYDETTCQRIYTKEDCSERGFNRWRNPKTEHKAPAEIWSTVENVPSSGIVYCQREGEVHENRSAAIPFFHSLKKFCPEDDERTRQQLYVHSQPRDSILERDFVSLCASKGDLRFNNATVPYVVYVGDNMTISCISSFYHFALATTIGFQFRNGTTKDIVPMDYKLTPERDSGFMNFTTKVCVDSDEVTGIICKNYRKNSTDFVQKGIPLRVKVPKNITVENEESNAGLTAWVYTGNSGFSLRCKARGDPQPSITWHKQGRPISIDIIEISRNGSETDSTISVLQFPSFENTEKVNELHGTYTCKAENRLLDVAEKTFVVTHPNSSTTQIVVDPSGNRISRSDNTGLILGIVVPIVVLLVVGVVGFLVWKIKRQNQELKLLSKAEVDEFIFGKPEFLHHHSSSEEVNNYAPFLPYNKGYEIARDQLEIDMTTVLGSGAYAIVLRGTVHRRGDQTRVAVKTAKPMDDVGYFKALLSELKIMGFIGSHPNIVNLIGAYTKNIQNREIFIAIEYCENGNVLSYLRDNRQKYRNYVSQDGEIMTDVVITEESFFLDALVSGKRPNKPPSATKDINEDKKHRFSFNTKTITALFHR</sequence>
<dbReference type="InterPro" id="IPR050122">
    <property type="entry name" value="RTK"/>
</dbReference>
<keyword evidence="7" id="KW-0067">ATP-binding</keyword>
<dbReference type="SUPFAM" id="SSF56112">
    <property type="entry name" value="Protein kinase-like (PK-like)"/>
    <property type="match status" value="1"/>
</dbReference>
<keyword evidence="3 9" id="KW-1133">Transmembrane helix</keyword>
<keyword evidence="5" id="KW-1015">Disulfide bond</keyword>
<evidence type="ECO:0000256" key="4">
    <source>
        <dbReference type="ARBA" id="ARBA00023136"/>
    </source>
</evidence>
<proteinExistence type="predicted"/>
<dbReference type="InterPro" id="IPR013783">
    <property type="entry name" value="Ig-like_fold"/>
</dbReference>
<dbReference type="Pfam" id="PF13927">
    <property type="entry name" value="Ig_3"/>
    <property type="match status" value="1"/>
</dbReference>
<dbReference type="STRING" id="48709.A0A1D2NEW5"/>
<dbReference type="InterPro" id="IPR000719">
    <property type="entry name" value="Prot_kinase_dom"/>
</dbReference>